<name>A0A1A6G0G7_NEOLE</name>
<evidence type="ECO:0000313" key="3">
    <source>
        <dbReference type="Proteomes" id="UP000092124"/>
    </source>
</evidence>
<dbReference type="GO" id="GO:0006508">
    <property type="term" value="P:proteolysis"/>
    <property type="evidence" value="ECO:0007669"/>
    <property type="project" value="InterPro"/>
</dbReference>
<dbReference type="AlphaFoldDB" id="A0A1A6G0G7"/>
<dbReference type="OrthoDB" id="10253408at2759"/>
<dbReference type="Gene3D" id="3.90.70.10">
    <property type="entry name" value="Cysteine proteinases"/>
    <property type="match status" value="1"/>
</dbReference>
<dbReference type="InterPro" id="IPR025660">
    <property type="entry name" value="Pept_his_AS"/>
</dbReference>
<dbReference type="Pfam" id="PF00112">
    <property type="entry name" value="Peptidase_C1"/>
    <property type="match status" value="1"/>
</dbReference>
<dbReference type="EMBL" id="LZPO01107979">
    <property type="protein sequence ID" value="OBS59683.1"/>
    <property type="molecule type" value="Genomic_DNA"/>
</dbReference>
<gene>
    <name evidence="2" type="ORF">A6R68_09192</name>
</gene>
<feature type="domain" description="Peptidase C1A papain C-terminal" evidence="1">
    <location>
        <begin position="3"/>
        <end position="42"/>
    </location>
</feature>
<dbReference type="Proteomes" id="UP000092124">
    <property type="component" value="Unassembled WGS sequence"/>
</dbReference>
<protein>
    <recommendedName>
        <fullName evidence="1">Peptidase C1A papain C-terminal domain-containing protein</fullName>
    </recommendedName>
</protein>
<reference evidence="2 3" key="1">
    <citation type="submission" date="2016-06" db="EMBL/GenBank/DDBJ databases">
        <title>The Draft Genome Sequence and Annotation of the Desert Woodrat Neotoma lepida.</title>
        <authorList>
            <person name="Campbell M."/>
            <person name="Oakeson K.F."/>
            <person name="Yandell M."/>
            <person name="Halpert J.R."/>
            <person name="Dearing D."/>
        </authorList>
    </citation>
    <scope>NUCLEOTIDE SEQUENCE [LARGE SCALE GENOMIC DNA]</scope>
    <source>
        <strain evidence="2">417</strain>
        <tissue evidence="2">Liver</tissue>
    </source>
</reference>
<evidence type="ECO:0000313" key="2">
    <source>
        <dbReference type="EMBL" id="OBS59683.1"/>
    </source>
</evidence>
<dbReference type="InterPro" id="IPR038765">
    <property type="entry name" value="Papain-like_cys_pep_sf"/>
</dbReference>
<proteinExistence type="predicted"/>
<organism evidence="2 3">
    <name type="scientific">Neotoma lepida</name>
    <name type="common">Desert woodrat</name>
    <dbReference type="NCBI Taxonomy" id="56216"/>
    <lineage>
        <taxon>Eukaryota</taxon>
        <taxon>Metazoa</taxon>
        <taxon>Chordata</taxon>
        <taxon>Craniata</taxon>
        <taxon>Vertebrata</taxon>
        <taxon>Euteleostomi</taxon>
        <taxon>Mammalia</taxon>
        <taxon>Eutheria</taxon>
        <taxon>Euarchontoglires</taxon>
        <taxon>Glires</taxon>
        <taxon>Rodentia</taxon>
        <taxon>Myomorpha</taxon>
        <taxon>Muroidea</taxon>
        <taxon>Cricetidae</taxon>
        <taxon>Neotominae</taxon>
        <taxon>Neotoma</taxon>
    </lineage>
</organism>
<accession>A0A1A6G0G7</accession>
<dbReference type="InterPro" id="IPR000668">
    <property type="entry name" value="Peptidase_C1A_C"/>
</dbReference>
<dbReference type="STRING" id="56216.A0A1A6G0G7"/>
<evidence type="ECO:0000259" key="1">
    <source>
        <dbReference type="Pfam" id="PF00112"/>
    </source>
</evidence>
<dbReference type="GO" id="GO:0008234">
    <property type="term" value="F:cysteine-type peptidase activity"/>
    <property type="evidence" value="ECO:0007669"/>
    <property type="project" value="InterPro"/>
</dbReference>
<dbReference type="PROSITE" id="PS00639">
    <property type="entry name" value="THIOL_PROTEASE_HIS"/>
    <property type="match status" value="1"/>
</dbReference>
<comment type="caution">
    <text evidence="2">The sequence shown here is derived from an EMBL/GenBank/DDBJ whole genome shotgun (WGS) entry which is preliminary data.</text>
</comment>
<keyword evidence="3" id="KW-1185">Reference proteome</keyword>
<dbReference type="SUPFAM" id="SSF54001">
    <property type="entry name" value="Cysteine proteinases"/>
    <property type="match status" value="1"/>
</dbReference>
<sequence>MESIYYEPNCSSQNLDHGVLVIGYGFEGTDSNKNKFWIVKNSRDLVNEQAFNWAAELKFSPQIQSRGIQIENLQPVVKG</sequence>